<accession>A0ABV6YSK9</accession>
<dbReference type="EMBL" id="JBHPBY010000025">
    <property type="protein sequence ID" value="MFC1849185.1"/>
    <property type="molecule type" value="Genomic_DNA"/>
</dbReference>
<sequence>MTVINAMRFDNTSGAMSCDEQTTVGGDRKVFGSDKIKSVVPPEFTIKTGIVAAYGGTGTSAIGEEIRFRIYNSLRELAEDHEKFDKRWPTPDHPTLWDVAELAFEETVDLKRARIDEFLFGKYGFTTYDFIQGHYQAELERVEIKQPEVVHRAFNYISNLSAPAAVESIFLNRGILAGYDPHLGYQIYVLSLTEHSLEPVSTIYHSVGSGSDAASVFLASFARMKTIKEKREKIDPVEGMVHLIAATNAASLYNMGVGGYFNIVLIDGNQTDPVQRLIEVSDHRSKLASEIVSASSAGLIQDKDALDFVERLIFKGISFEVINEELWEKCSNPVILDHLLRGYKI</sequence>
<reference evidence="1 2" key="1">
    <citation type="submission" date="2024-09" db="EMBL/GenBank/DDBJ databases">
        <title>Laminarin stimulates single cell rates of sulfate reduction while oxygen inhibits transcriptomic activity in coastal marine sediment.</title>
        <authorList>
            <person name="Lindsay M."/>
            <person name="Orcutt B."/>
            <person name="Emerson D."/>
            <person name="Stepanauskas R."/>
            <person name="D'Angelo T."/>
        </authorList>
    </citation>
    <scope>NUCLEOTIDE SEQUENCE [LARGE SCALE GENOMIC DNA]</scope>
    <source>
        <strain evidence="1">SAG AM-311-K15</strain>
    </source>
</reference>
<keyword evidence="2" id="KW-1185">Reference proteome</keyword>
<organism evidence="1 2">
    <name type="scientific">candidate division CSSED10-310 bacterium</name>
    <dbReference type="NCBI Taxonomy" id="2855610"/>
    <lineage>
        <taxon>Bacteria</taxon>
        <taxon>Bacteria division CSSED10-310</taxon>
    </lineage>
</organism>
<proteinExistence type="predicted"/>
<dbReference type="Gene3D" id="3.60.20.10">
    <property type="entry name" value="Glutamine Phosphoribosylpyrophosphate, subunit 1, domain 1"/>
    <property type="match status" value="1"/>
</dbReference>
<protein>
    <submittedName>
        <fullName evidence="1">Uncharacterized protein</fullName>
    </submittedName>
</protein>
<name>A0ABV6YSK9_UNCC1</name>
<dbReference type="InterPro" id="IPR029055">
    <property type="entry name" value="Ntn_hydrolases_N"/>
</dbReference>
<evidence type="ECO:0000313" key="1">
    <source>
        <dbReference type="EMBL" id="MFC1849185.1"/>
    </source>
</evidence>
<evidence type="ECO:0000313" key="2">
    <source>
        <dbReference type="Proteomes" id="UP001594351"/>
    </source>
</evidence>
<gene>
    <name evidence="1" type="ORF">ACFL27_03150</name>
</gene>
<comment type="caution">
    <text evidence="1">The sequence shown here is derived from an EMBL/GenBank/DDBJ whole genome shotgun (WGS) entry which is preliminary data.</text>
</comment>
<dbReference type="Proteomes" id="UP001594351">
    <property type="component" value="Unassembled WGS sequence"/>
</dbReference>